<accession>T5KDV1</accession>
<dbReference type="EMBL" id="ATAO01000206">
    <property type="protein sequence ID" value="EQM74662.1"/>
    <property type="molecule type" value="Genomic_DNA"/>
</dbReference>
<comment type="caution">
    <text evidence="6">The sequence shown here is derived from an EMBL/GenBank/DDBJ whole genome shotgun (WGS) entry which is preliminary data.</text>
</comment>
<organism evidence="6 7">
    <name type="scientific">Microbacterium maritypicum MF109</name>
    <dbReference type="NCBI Taxonomy" id="1333857"/>
    <lineage>
        <taxon>Bacteria</taxon>
        <taxon>Bacillati</taxon>
        <taxon>Actinomycetota</taxon>
        <taxon>Actinomycetes</taxon>
        <taxon>Micrococcales</taxon>
        <taxon>Microbacteriaceae</taxon>
        <taxon>Microbacterium</taxon>
    </lineage>
</organism>
<feature type="transmembrane region" description="Helical" evidence="5">
    <location>
        <begin position="97"/>
        <end position="123"/>
    </location>
</feature>
<reference evidence="6 7" key="1">
    <citation type="journal article" date="2013" name="Genome Announc.">
        <title>Whole-genome sequences of five oyster-associated bacteria show potential for crude oil hydrocarbon degradation.</title>
        <authorList>
            <person name="Chauhan A."/>
            <person name="Green S."/>
            <person name="Pathak A."/>
            <person name="Thomas J."/>
            <person name="Venkatramanan R."/>
        </authorList>
    </citation>
    <scope>NUCLEOTIDE SEQUENCE [LARGE SCALE GENOMIC DNA]</scope>
    <source>
        <strain evidence="6 7">MF109</strain>
    </source>
</reference>
<evidence type="ECO:0000256" key="1">
    <source>
        <dbReference type="ARBA" id="ARBA00004141"/>
    </source>
</evidence>
<dbReference type="Pfam" id="PF02361">
    <property type="entry name" value="CbiQ"/>
    <property type="match status" value="1"/>
</dbReference>
<comment type="subcellular location">
    <subcellularLocation>
        <location evidence="1">Membrane</location>
        <topology evidence="1">Multi-pass membrane protein</topology>
    </subcellularLocation>
</comment>
<dbReference type="InterPro" id="IPR003339">
    <property type="entry name" value="ABC/ECF_trnsptr_transmembrane"/>
</dbReference>
<gene>
    <name evidence="6" type="ORF">L687_04170</name>
</gene>
<protein>
    <recommendedName>
        <fullName evidence="8">Cobalt ABC transporter</fullName>
    </recommendedName>
</protein>
<sequence length="197" mass="21009">MIPLYRPGTGLIHRAPAGFKLAALAVGALVLSLYPHDSLSIGVSLAIVVGLYGLSGLPFRVLVTEAWRLRWIVLVLAAALLIFVSPVAAWISTGRVVAVLLLASLLTLTTRMSDLLAVLHRLLRPLRSMRVDPEAVALTISLTLTTVPVIAGFAARVREAEQARDVRLGIRTVVPLLVLALRHADDVGEALAARGIV</sequence>
<feature type="transmembrane region" description="Helical" evidence="5">
    <location>
        <begin position="71"/>
        <end position="91"/>
    </location>
</feature>
<evidence type="ECO:0000313" key="7">
    <source>
        <dbReference type="Proteomes" id="UP000016033"/>
    </source>
</evidence>
<dbReference type="Proteomes" id="UP000016033">
    <property type="component" value="Unassembled WGS sequence"/>
</dbReference>
<feature type="transmembrane region" description="Helical" evidence="5">
    <location>
        <begin position="12"/>
        <end position="33"/>
    </location>
</feature>
<dbReference type="AlphaFoldDB" id="T5KDV1"/>
<evidence type="ECO:0000256" key="3">
    <source>
        <dbReference type="ARBA" id="ARBA00022989"/>
    </source>
</evidence>
<keyword evidence="4 5" id="KW-0472">Membrane</keyword>
<evidence type="ECO:0000256" key="5">
    <source>
        <dbReference type="SAM" id="Phobius"/>
    </source>
</evidence>
<evidence type="ECO:0000313" key="6">
    <source>
        <dbReference type="EMBL" id="EQM74662.1"/>
    </source>
</evidence>
<evidence type="ECO:0000256" key="2">
    <source>
        <dbReference type="ARBA" id="ARBA00022692"/>
    </source>
</evidence>
<evidence type="ECO:0000256" key="4">
    <source>
        <dbReference type="ARBA" id="ARBA00023136"/>
    </source>
</evidence>
<name>T5KDV1_MICMQ</name>
<dbReference type="PATRIC" id="fig|1333857.3.peg.2816"/>
<keyword evidence="2 5" id="KW-0812">Transmembrane</keyword>
<keyword evidence="3 5" id="KW-1133">Transmembrane helix</keyword>
<proteinExistence type="predicted"/>
<dbReference type="GO" id="GO:0005886">
    <property type="term" value="C:plasma membrane"/>
    <property type="evidence" value="ECO:0007669"/>
    <property type="project" value="UniProtKB-ARBA"/>
</dbReference>
<feature type="transmembrane region" description="Helical" evidence="5">
    <location>
        <begin position="39"/>
        <end position="59"/>
    </location>
</feature>
<evidence type="ECO:0008006" key="8">
    <source>
        <dbReference type="Google" id="ProtNLM"/>
    </source>
</evidence>
<feature type="transmembrane region" description="Helical" evidence="5">
    <location>
        <begin position="135"/>
        <end position="155"/>
    </location>
</feature>
<dbReference type="RefSeq" id="WP_021200751.1">
    <property type="nucleotide sequence ID" value="NZ_ATAO01000206.1"/>
</dbReference>